<proteinExistence type="predicted"/>
<name>X1QS65_9ZZZZ</name>
<evidence type="ECO:0000313" key="1">
    <source>
        <dbReference type="EMBL" id="GAI71407.1"/>
    </source>
</evidence>
<feature type="non-terminal residue" evidence="1">
    <location>
        <position position="33"/>
    </location>
</feature>
<reference evidence="1" key="1">
    <citation type="journal article" date="2014" name="Front. Microbiol.">
        <title>High frequency of phylogenetically diverse reductive dehalogenase-homologous genes in deep subseafloor sedimentary metagenomes.</title>
        <authorList>
            <person name="Kawai M."/>
            <person name="Futagami T."/>
            <person name="Toyoda A."/>
            <person name="Takaki Y."/>
            <person name="Nishi S."/>
            <person name="Hori S."/>
            <person name="Arai W."/>
            <person name="Tsubouchi T."/>
            <person name="Morono Y."/>
            <person name="Uchiyama I."/>
            <person name="Ito T."/>
            <person name="Fujiyama A."/>
            <person name="Inagaki F."/>
            <person name="Takami H."/>
        </authorList>
    </citation>
    <scope>NUCLEOTIDE SEQUENCE</scope>
    <source>
        <strain evidence="1">Expedition CK06-06</strain>
    </source>
</reference>
<comment type="caution">
    <text evidence="1">The sequence shown here is derived from an EMBL/GenBank/DDBJ whole genome shotgun (WGS) entry which is preliminary data.</text>
</comment>
<dbReference type="AlphaFoldDB" id="X1QS65"/>
<protein>
    <submittedName>
        <fullName evidence="1">Uncharacterized protein</fullName>
    </submittedName>
</protein>
<organism evidence="1">
    <name type="scientific">marine sediment metagenome</name>
    <dbReference type="NCBI Taxonomy" id="412755"/>
    <lineage>
        <taxon>unclassified sequences</taxon>
        <taxon>metagenomes</taxon>
        <taxon>ecological metagenomes</taxon>
    </lineage>
</organism>
<gene>
    <name evidence="1" type="ORF">S06H3_66812</name>
</gene>
<sequence>MVTKDKLQKISKEIREAEENKDEKRIKELMEEF</sequence>
<accession>X1QS65</accession>
<dbReference type="EMBL" id="BARV01045785">
    <property type="protein sequence ID" value="GAI71407.1"/>
    <property type="molecule type" value="Genomic_DNA"/>
</dbReference>